<dbReference type="AlphaFoldDB" id="A0AA88S819"/>
<name>A0AA88S819_TACVA</name>
<reference evidence="1" key="1">
    <citation type="submission" date="2023-08" db="EMBL/GenBank/DDBJ databases">
        <title>Pelteobagrus vachellii genome.</title>
        <authorList>
            <person name="Liu H."/>
        </authorList>
    </citation>
    <scope>NUCLEOTIDE SEQUENCE</scope>
    <source>
        <strain evidence="1">PRFRI_2022a</strain>
        <tissue evidence="1">Muscle</tissue>
    </source>
</reference>
<dbReference type="Proteomes" id="UP001187315">
    <property type="component" value="Unassembled WGS sequence"/>
</dbReference>
<evidence type="ECO:0000313" key="2">
    <source>
        <dbReference type="Proteomes" id="UP001187315"/>
    </source>
</evidence>
<proteinExistence type="predicted"/>
<keyword evidence="2" id="KW-1185">Reference proteome</keyword>
<sequence length="70" mass="8135">MRAEIQRVHHSLQTRECEHTLKAAQETETRQEHKQACTAYRAAAARLVKRTLLCDLSALHVHRTVIPRHK</sequence>
<gene>
    <name evidence="1" type="ORF">Q7C36_019319</name>
</gene>
<organism evidence="1 2">
    <name type="scientific">Tachysurus vachellii</name>
    <name type="common">Darkbarbel catfish</name>
    <name type="synonym">Pelteobagrus vachellii</name>
    <dbReference type="NCBI Taxonomy" id="175792"/>
    <lineage>
        <taxon>Eukaryota</taxon>
        <taxon>Metazoa</taxon>
        <taxon>Chordata</taxon>
        <taxon>Craniata</taxon>
        <taxon>Vertebrata</taxon>
        <taxon>Euteleostomi</taxon>
        <taxon>Actinopterygii</taxon>
        <taxon>Neopterygii</taxon>
        <taxon>Teleostei</taxon>
        <taxon>Ostariophysi</taxon>
        <taxon>Siluriformes</taxon>
        <taxon>Bagridae</taxon>
        <taxon>Tachysurus</taxon>
    </lineage>
</organism>
<evidence type="ECO:0000313" key="1">
    <source>
        <dbReference type="EMBL" id="KAK2825392.1"/>
    </source>
</evidence>
<accession>A0AA88S819</accession>
<protein>
    <submittedName>
        <fullName evidence="1">Uncharacterized protein</fullName>
    </submittedName>
</protein>
<dbReference type="EMBL" id="JAVHJS010000020">
    <property type="protein sequence ID" value="KAK2825392.1"/>
    <property type="molecule type" value="Genomic_DNA"/>
</dbReference>
<comment type="caution">
    <text evidence="1">The sequence shown here is derived from an EMBL/GenBank/DDBJ whole genome shotgun (WGS) entry which is preliminary data.</text>
</comment>